<evidence type="ECO:0000313" key="2">
    <source>
        <dbReference type="EMBL" id="CAD2124669.1"/>
    </source>
</evidence>
<evidence type="ECO:0000256" key="1">
    <source>
        <dbReference type="SAM" id="Phobius"/>
    </source>
</evidence>
<dbReference type="EMBL" id="CAJEWN010000003">
    <property type="protein sequence ID" value="CAD2124669.1"/>
    <property type="molecule type" value="Genomic_DNA"/>
</dbReference>
<protein>
    <submittedName>
        <fullName evidence="2">Uncharacterized protein</fullName>
    </submittedName>
</protein>
<sequence>MTTLSRTRGGKGLLGSRSISADSSICSILSSISCSSFKKIVFAIFAEGSASFKSSSSIINCLTVFISIFFNLNCFLCTDLFLNKYSKKR</sequence>
<comment type="caution">
    <text evidence="2">The sequence shown here is derived from an EMBL/GenBank/DDBJ whole genome shotgun (WGS) entry which is preliminary data.</text>
</comment>
<feature type="transmembrane region" description="Helical" evidence="1">
    <location>
        <begin position="57"/>
        <end position="82"/>
    </location>
</feature>
<reference evidence="2 3" key="1">
    <citation type="submission" date="2020-08" db="EMBL/GenBank/DDBJ databases">
        <authorList>
            <person name="Koutsovoulos G."/>
            <person name="Danchin GJ E."/>
        </authorList>
    </citation>
    <scope>NUCLEOTIDE SEQUENCE [LARGE SCALE GENOMIC DNA]</scope>
</reference>
<keyword evidence="1" id="KW-0472">Membrane</keyword>
<dbReference type="Proteomes" id="UP000580250">
    <property type="component" value="Unassembled WGS sequence"/>
</dbReference>
<organism evidence="2 3">
    <name type="scientific">Meloidogyne enterolobii</name>
    <name type="common">Root-knot nematode worm</name>
    <name type="synonym">Meloidogyne mayaguensis</name>
    <dbReference type="NCBI Taxonomy" id="390850"/>
    <lineage>
        <taxon>Eukaryota</taxon>
        <taxon>Metazoa</taxon>
        <taxon>Ecdysozoa</taxon>
        <taxon>Nematoda</taxon>
        <taxon>Chromadorea</taxon>
        <taxon>Rhabditida</taxon>
        <taxon>Tylenchina</taxon>
        <taxon>Tylenchomorpha</taxon>
        <taxon>Tylenchoidea</taxon>
        <taxon>Meloidogynidae</taxon>
        <taxon>Meloidogyninae</taxon>
        <taxon>Meloidogyne</taxon>
    </lineage>
</organism>
<proteinExistence type="predicted"/>
<dbReference type="PROSITE" id="PS51257">
    <property type="entry name" value="PROKAR_LIPOPROTEIN"/>
    <property type="match status" value="1"/>
</dbReference>
<accession>A0A6V7TMZ7</accession>
<keyword evidence="1" id="KW-1133">Transmembrane helix</keyword>
<gene>
    <name evidence="2" type="ORF">MENT_LOCUS884</name>
</gene>
<evidence type="ECO:0000313" key="3">
    <source>
        <dbReference type="Proteomes" id="UP000580250"/>
    </source>
</evidence>
<dbReference type="AlphaFoldDB" id="A0A6V7TMZ7"/>
<keyword evidence="1" id="KW-0812">Transmembrane</keyword>
<name>A0A6V7TMZ7_MELEN</name>